<dbReference type="EMBL" id="BAAATZ010000006">
    <property type="protein sequence ID" value="GAA2722268.1"/>
    <property type="molecule type" value="Genomic_DNA"/>
</dbReference>
<dbReference type="InterPro" id="IPR000772">
    <property type="entry name" value="Ricin_B_lectin"/>
</dbReference>
<accession>A0ABN3U0A8</accession>
<sequence length="155" mass="16880">MLAGALTAFSSVGTPAFASSYSIMLKNHATGDCLTRSEKSTVTSVYALPCSDSPNQRWIVEQCTTLFCGTVRIVNAVDQRCVTGAGPEHKTFIGLYQCSSIGSRDVWLPYSSSEKDAFLFMSSFYSKQCLEQSGTNTFLVPCTASDSQFWEIAHP</sequence>
<proteinExistence type="predicted"/>
<dbReference type="PROSITE" id="PS50231">
    <property type="entry name" value="RICIN_B_LECTIN"/>
    <property type="match status" value="1"/>
</dbReference>
<dbReference type="Gene3D" id="2.80.10.50">
    <property type="match status" value="1"/>
</dbReference>
<keyword evidence="3" id="KW-1185">Reference proteome</keyword>
<comment type="caution">
    <text evidence="2">The sequence shown here is derived from an EMBL/GenBank/DDBJ whole genome shotgun (WGS) entry which is preliminary data.</text>
</comment>
<organism evidence="2 3">
    <name type="scientific">Actinocorallia aurantiaca</name>
    <dbReference type="NCBI Taxonomy" id="46204"/>
    <lineage>
        <taxon>Bacteria</taxon>
        <taxon>Bacillati</taxon>
        <taxon>Actinomycetota</taxon>
        <taxon>Actinomycetes</taxon>
        <taxon>Streptosporangiales</taxon>
        <taxon>Thermomonosporaceae</taxon>
        <taxon>Actinocorallia</taxon>
    </lineage>
</organism>
<dbReference type="SUPFAM" id="SSF50370">
    <property type="entry name" value="Ricin B-like lectins"/>
    <property type="match status" value="1"/>
</dbReference>
<dbReference type="Pfam" id="PF00652">
    <property type="entry name" value="Ricin_B_lectin"/>
    <property type="match status" value="1"/>
</dbReference>
<name>A0ABN3U0A8_9ACTN</name>
<evidence type="ECO:0000313" key="3">
    <source>
        <dbReference type="Proteomes" id="UP001501842"/>
    </source>
</evidence>
<reference evidence="2 3" key="1">
    <citation type="journal article" date="2019" name="Int. J. Syst. Evol. Microbiol.">
        <title>The Global Catalogue of Microorganisms (GCM) 10K type strain sequencing project: providing services to taxonomists for standard genome sequencing and annotation.</title>
        <authorList>
            <consortium name="The Broad Institute Genomics Platform"/>
            <consortium name="The Broad Institute Genome Sequencing Center for Infectious Disease"/>
            <person name="Wu L."/>
            <person name="Ma J."/>
        </authorList>
    </citation>
    <scope>NUCLEOTIDE SEQUENCE [LARGE SCALE GENOMIC DNA]</scope>
    <source>
        <strain evidence="2 3">JCM 8201</strain>
    </source>
</reference>
<protein>
    <recommendedName>
        <fullName evidence="1">Ricin B lectin domain-containing protein</fullName>
    </recommendedName>
</protein>
<dbReference type="Proteomes" id="UP001501842">
    <property type="component" value="Unassembled WGS sequence"/>
</dbReference>
<gene>
    <name evidence="2" type="ORF">GCM10010439_14430</name>
</gene>
<feature type="domain" description="Ricin B lectin" evidence="1">
    <location>
        <begin position="23"/>
        <end position="150"/>
    </location>
</feature>
<evidence type="ECO:0000313" key="2">
    <source>
        <dbReference type="EMBL" id="GAA2722268.1"/>
    </source>
</evidence>
<evidence type="ECO:0000259" key="1">
    <source>
        <dbReference type="Pfam" id="PF00652"/>
    </source>
</evidence>
<dbReference type="InterPro" id="IPR035992">
    <property type="entry name" value="Ricin_B-like_lectins"/>
</dbReference>